<dbReference type="Pfam" id="PF13966">
    <property type="entry name" value="zf-RVT"/>
    <property type="match status" value="1"/>
</dbReference>
<name>A0AAD5ZJV4_9POAL</name>
<dbReference type="PANTHER" id="PTHR33116:SF78">
    <property type="entry name" value="OS12G0587133 PROTEIN"/>
    <property type="match status" value="1"/>
</dbReference>
<dbReference type="EMBL" id="JAMRDG010000001">
    <property type="protein sequence ID" value="KAJ3699256.1"/>
    <property type="molecule type" value="Genomic_DNA"/>
</dbReference>
<dbReference type="Proteomes" id="UP001210211">
    <property type="component" value="Unassembled WGS sequence"/>
</dbReference>
<gene>
    <name evidence="2" type="ORF">LUZ61_002961</name>
</gene>
<reference evidence="2 3" key="1">
    <citation type="journal article" date="2022" name="Cell">
        <title>Repeat-based holocentromeres influence genome architecture and karyotype evolution.</title>
        <authorList>
            <person name="Hofstatter P.G."/>
            <person name="Thangavel G."/>
            <person name="Lux T."/>
            <person name="Neumann P."/>
            <person name="Vondrak T."/>
            <person name="Novak P."/>
            <person name="Zhang M."/>
            <person name="Costa L."/>
            <person name="Castellani M."/>
            <person name="Scott A."/>
            <person name="Toegelov H."/>
            <person name="Fuchs J."/>
            <person name="Mata-Sucre Y."/>
            <person name="Dias Y."/>
            <person name="Vanzela A.L.L."/>
            <person name="Huettel B."/>
            <person name="Almeida C.C.S."/>
            <person name="Simkova H."/>
            <person name="Souza G."/>
            <person name="Pedrosa-Harand A."/>
            <person name="Macas J."/>
            <person name="Mayer K.F.X."/>
            <person name="Houben A."/>
            <person name="Marques A."/>
        </authorList>
    </citation>
    <scope>NUCLEOTIDE SEQUENCE [LARGE SCALE GENOMIC DNA]</scope>
    <source>
        <strain evidence="2">RhyTen1mFocal</strain>
    </source>
</reference>
<proteinExistence type="predicted"/>
<protein>
    <recommendedName>
        <fullName evidence="1">Reverse transcriptase domain-containing protein</fullName>
    </recommendedName>
</protein>
<keyword evidence="3" id="KW-1185">Reference proteome</keyword>
<evidence type="ECO:0000313" key="2">
    <source>
        <dbReference type="EMBL" id="KAJ3699256.1"/>
    </source>
</evidence>
<dbReference type="InterPro" id="IPR026960">
    <property type="entry name" value="RVT-Znf"/>
</dbReference>
<accession>A0AAD5ZJV4</accession>
<dbReference type="InterPro" id="IPR000477">
    <property type="entry name" value="RT_dom"/>
</dbReference>
<comment type="caution">
    <text evidence="2">The sequence shown here is derived from an EMBL/GenBank/DDBJ whole genome shotgun (WGS) entry which is preliminary data.</text>
</comment>
<evidence type="ECO:0000313" key="3">
    <source>
        <dbReference type="Proteomes" id="UP001210211"/>
    </source>
</evidence>
<dbReference type="PROSITE" id="PS50878">
    <property type="entry name" value="RT_POL"/>
    <property type="match status" value="1"/>
</dbReference>
<sequence length="456" mass="51784">MLFILAVDALQSFVNNAAPLLAGQIIIPPRALQYADDTAILLEAIPRNLTILKYILENFAMLSGLHINNSKCLFVPVAIPSGSLPGIAQVLQCEPKEMPVTYLGLPLTIRKPKKIHFKPLLDAFQRKLDGWQTKFLSLGRRLTLVKTVLTALPLHYMQAIRLPKLLIKHLDGIRRRFFWKGREKCLRGHCLVNWAKCCLPKKCGGLGIINLSIQNQALLMKWLWKLQHQPDSTWAASIQLLYGTTDLVVLSCDTRVFLAFKEILSFKDFYNASLLSVLDTQQSVWKWTSSGIYSSASAYSILADPGVRSSYYTLLWNLKIPPKVKIFLWVLLLDRVLTQQNLLVRNWPSIPACKCCDHGTFETSSHLFVLCNYARRVWTLIQIRFSLPLLILAPDLEELWLQNRASVGHSWDIIWAAVTWAILKERNRRIFSNKSLPPNLLMAEICAAISAWLSSA</sequence>
<evidence type="ECO:0000259" key="1">
    <source>
        <dbReference type="PROSITE" id="PS50878"/>
    </source>
</evidence>
<feature type="domain" description="Reverse transcriptase" evidence="1">
    <location>
        <begin position="1"/>
        <end position="107"/>
    </location>
</feature>
<dbReference type="PANTHER" id="PTHR33116">
    <property type="entry name" value="REVERSE TRANSCRIPTASE ZINC-BINDING DOMAIN-CONTAINING PROTEIN-RELATED-RELATED"/>
    <property type="match status" value="1"/>
</dbReference>
<dbReference type="AlphaFoldDB" id="A0AAD5ZJV4"/>
<organism evidence="2 3">
    <name type="scientific">Rhynchospora tenuis</name>
    <dbReference type="NCBI Taxonomy" id="198213"/>
    <lineage>
        <taxon>Eukaryota</taxon>
        <taxon>Viridiplantae</taxon>
        <taxon>Streptophyta</taxon>
        <taxon>Embryophyta</taxon>
        <taxon>Tracheophyta</taxon>
        <taxon>Spermatophyta</taxon>
        <taxon>Magnoliopsida</taxon>
        <taxon>Liliopsida</taxon>
        <taxon>Poales</taxon>
        <taxon>Cyperaceae</taxon>
        <taxon>Cyperoideae</taxon>
        <taxon>Rhynchosporeae</taxon>
        <taxon>Rhynchospora</taxon>
    </lineage>
</organism>